<dbReference type="PANTHER" id="PTHR11972:SF178">
    <property type="entry name" value="FERRIC REDUCTASE TRANSMEMBRANE COMPONENT 8-RELATED"/>
    <property type="match status" value="1"/>
</dbReference>
<keyword evidence="3 11" id="KW-0812">Transmembrane</keyword>
<dbReference type="OrthoDB" id="10006946at2759"/>
<dbReference type="GO" id="GO:0033215">
    <property type="term" value="P:reductive iron assimilation"/>
    <property type="evidence" value="ECO:0007669"/>
    <property type="project" value="TreeGrafter"/>
</dbReference>
<evidence type="ECO:0000256" key="4">
    <source>
        <dbReference type="ARBA" id="ARBA00022827"/>
    </source>
</evidence>
<evidence type="ECO:0000256" key="10">
    <source>
        <dbReference type="SAM" id="MobiDB-lite"/>
    </source>
</evidence>
<dbReference type="SFLD" id="SFLDS00052">
    <property type="entry name" value="Ferric_Reductase_Domain"/>
    <property type="match status" value="1"/>
</dbReference>
<evidence type="ECO:0000256" key="6">
    <source>
        <dbReference type="ARBA" id="ARBA00022989"/>
    </source>
</evidence>
<keyword evidence="8" id="KW-0406">Ion transport</keyword>
<dbReference type="Proteomes" id="UP000501346">
    <property type="component" value="Chromosome SeXII"/>
</dbReference>
<evidence type="ECO:0000256" key="8">
    <source>
        <dbReference type="ARBA" id="ARBA00023065"/>
    </source>
</evidence>
<reference evidence="13 14" key="1">
    <citation type="journal article" date="2019" name="BMC Genomics">
        <title>Chromosome level assembly and comparative genome analysis confirm lager-brewing yeasts originated from a single hybridization.</title>
        <authorList>
            <person name="Salazar A.N."/>
            <person name="Gorter de Vries A.R."/>
            <person name="van den Broek M."/>
            <person name="Brouwers N."/>
            <person name="de la Torre Cortes P."/>
            <person name="Kuijpers N.G.A."/>
            <person name="Daran J.G."/>
            <person name="Abeel T."/>
        </authorList>
    </citation>
    <scope>NUCLEOTIDE SEQUENCE [LARGE SCALE GENOMIC DNA]</scope>
    <source>
        <strain evidence="13 14">CBS 1483</strain>
    </source>
</reference>
<evidence type="ECO:0000313" key="13">
    <source>
        <dbReference type="EMBL" id="QID86645.1"/>
    </source>
</evidence>
<dbReference type="AlphaFoldDB" id="A0A6C1EBY7"/>
<feature type="region of interest" description="Disordered" evidence="10">
    <location>
        <begin position="576"/>
        <end position="602"/>
    </location>
</feature>
<dbReference type="Pfam" id="PF01794">
    <property type="entry name" value="Ferric_reduct"/>
    <property type="match status" value="1"/>
</dbReference>
<keyword evidence="4" id="KW-0274">FAD</keyword>
<evidence type="ECO:0000256" key="11">
    <source>
        <dbReference type="SAM" id="Phobius"/>
    </source>
</evidence>
<evidence type="ECO:0000256" key="5">
    <source>
        <dbReference type="ARBA" id="ARBA00022982"/>
    </source>
</evidence>
<feature type="transmembrane region" description="Helical" evidence="11">
    <location>
        <begin position="187"/>
        <end position="205"/>
    </location>
</feature>
<keyword evidence="14" id="KW-1185">Reference proteome</keyword>
<evidence type="ECO:0000256" key="7">
    <source>
        <dbReference type="ARBA" id="ARBA00023002"/>
    </source>
</evidence>
<comment type="subcellular location">
    <subcellularLocation>
        <location evidence="1">Membrane</location>
        <topology evidence="1">Multi-pass membrane protein</topology>
    </subcellularLocation>
</comment>
<feature type="compositionally biased region" description="Polar residues" evidence="10">
    <location>
        <begin position="514"/>
        <end position="538"/>
    </location>
</feature>
<evidence type="ECO:0000256" key="2">
    <source>
        <dbReference type="ARBA" id="ARBA00022630"/>
    </source>
</evidence>
<keyword evidence="5" id="KW-0249">Electron transport</keyword>
<proteinExistence type="predicted"/>
<feature type="region of interest" description="Disordered" evidence="10">
    <location>
        <begin position="483"/>
        <end position="539"/>
    </location>
</feature>
<sequence>MYSESVINWFEEHLPTFDVDVDKRFRALRVRKYSQICLLLSFIIICIIIPLLNCLLLTNKFFKICHHLKHHVFNRQSWVHKTHMYHNQSLQLCLACFIFTSIFIVQGVNRDLLEITKRMGRISVALMPPLLFLTLRPSPLPHTLYLALLPLHKWISRIVVLESVLHTWFYLYYMYINGALYVKMKKLPNIYGVAALGLFLLIAITSVRYARRLSYRVFYYVHYISTWLIVVLLHYHARPGISYYTTLNVAILVGQIIYRLYVSNTTVVTIVPISSSLSVLEFPLVDLPKRPILPGGHLRINVYHKSFLKRWLSHLIPFQHPFTIASIPSDSLVRLIIRNGHFPLRTNEKYYVTGAFEPELSFISKPSFPIDGSTRSSKNPFRNNSSALISSPLNFVIKAQRVFMCVGGSGISFGLPLLRILNFNGVNVRLLWVSRDYKDLEVLNHFKNNFEGMEIYISGTEGNEQDIEIDYIDYHDPHIDVADEGTNTPSRVQGYGLRDDSMLSDGTAPYAEPNENSALLSKKSTLRTHQSTKTNDIPDSNADDEIDFTYAFGRSKSKKNITRGTLTTHFSLNGSNVFRQPKTIEPPVQEQQGDSPSATPPKKIRIPAGVKVFFGRPTLGDKDYEWCLQTECDAETDSIQCCRWANQGRDHAEYLSQVWVLAAGPRGLIESTRRWAVDGGLHFHGESFAL</sequence>
<feature type="transmembrane region" description="Helical" evidence="11">
    <location>
        <begin position="155"/>
        <end position="175"/>
    </location>
</feature>
<gene>
    <name evidence="13" type="primary">FRE8_2</name>
    <name evidence="13" type="ORF">GRS66_009282</name>
</gene>
<dbReference type="GO" id="GO:0000293">
    <property type="term" value="F:ferric-chelate reductase activity"/>
    <property type="evidence" value="ECO:0007669"/>
    <property type="project" value="TreeGrafter"/>
</dbReference>
<name>A0A6C1EBY7_SACPS</name>
<organism evidence="13 14">
    <name type="scientific">Saccharomyces pastorianus</name>
    <name type="common">Lager yeast</name>
    <name type="synonym">Saccharomyces cerevisiae x Saccharomyces eubayanus</name>
    <dbReference type="NCBI Taxonomy" id="27292"/>
    <lineage>
        <taxon>Eukaryota</taxon>
        <taxon>Fungi</taxon>
        <taxon>Dikarya</taxon>
        <taxon>Ascomycota</taxon>
        <taxon>Saccharomycotina</taxon>
        <taxon>Saccharomycetes</taxon>
        <taxon>Saccharomycetales</taxon>
        <taxon>Saccharomycetaceae</taxon>
        <taxon>Saccharomyces</taxon>
    </lineage>
</organism>
<feature type="transmembrane region" description="Helical" evidence="11">
    <location>
        <begin position="89"/>
        <end position="107"/>
    </location>
</feature>
<dbReference type="InterPro" id="IPR013130">
    <property type="entry name" value="Fe3_Rdtase_TM_dom"/>
</dbReference>
<dbReference type="EMBL" id="CP049009">
    <property type="protein sequence ID" value="QID86645.1"/>
    <property type="molecule type" value="Genomic_DNA"/>
</dbReference>
<accession>A0A6C1EBY7</accession>
<dbReference type="SFLD" id="SFLDG01168">
    <property type="entry name" value="Ferric_reductase_subgroup_(FRE"/>
    <property type="match status" value="1"/>
</dbReference>
<evidence type="ECO:0000259" key="12">
    <source>
        <dbReference type="Pfam" id="PF01794"/>
    </source>
</evidence>
<dbReference type="GO" id="GO:0005886">
    <property type="term" value="C:plasma membrane"/>
    <property type="evidence" value="ECO:0007669"/>
    <property type="project" value="TreeGrafter"/>
</dbReference>
<keyword evidence="9 11" id="KW-0472">Membrane</keyword>
<dbReference type="PANTHER" id="PTHR11972">
    <property type="entry name" value="NADPH OXIDASE"/>
    <property type="match status" value="1"/>
</dbReference>
<evidence type="ECO:0000313" key="14">
    <source>
        <dbReference type="Proteomes" id="UP000501346"/>
    </source>
</evidence>
<evidence type="ECO:0000256" key="3">
    <source>
        <dbReference type="ARBA" id="ARBA00022692"/>
    </source>
</evidence>
<keyword evidence="7" id="KW-0560">Oxidoreductase</keyword>
<dbReference type="CDD" id="cd06186">
    <property type="entry name" value="NOX_Duox_like_FAD_NADP"/>
    <property type="match status" value="1"/>
</dbReference>
<feature type="domain" description="Ferric oxidoreductase" evidence="12">
    <location>
        <begin position="119"/>
        <end position="232"/>
    </location>
</feature>
<keyword evidence="8" id="KW-0813">Transport</keyword>
<evidence type="ECO:0000256" key="1">
    <source>
        <dbReference type="ARBA" id="ARBA00004141"/>
    </source>
</evidence>
<feature type="transmembrane region" description="Helical" evidence="11">
    <location>
        <begin position="217"/>
        <end position="235"/>
    </location>
</feature>
<evidence type="ECO:0000256" key="9">
    <source>
        <dbReference type="ARBA" id="ARBA00023136"/>
    </source>
</evidence>
<keyword evidence="2" id="KW-0285">Flavoprotein</keyword>
<keyword evidence="6 11" id="KW-1133">Transmembrane helix</keyword>
<dbReference type="SFLD" id="SFLDF00463">
    <property type="entry name" value="AIM14"/>
    <property type="match status" value="1"/>
</dbReference>
<protein>
    <submittedName>
        <fullName evidence="13">Putative ferric reductase transmembrane component 8</fullName>
    </submittedName>
</protein>
<feature type="transmembrane region" description="Helical" evidence="11">
    <location>
        <begin position="33"/>
        <end position="52"/>
    </location>
</feature>
<feature type="transmembrane region" description="Helical" evidence="11">
    <location>
        <begin position="242"/>
        <end position="261"/>
    </location>
</feature>
<dbReference type="InterPro" id="IPR050369">
    <property type="entry name" value="RBOH/FRE"/>
</dbReference>